<evidence type="ECO:0000259" key="2">
    <source>
        <dbReference type="Pfam" id="PF09925"/>
    </source>
</evidence>
<dbReference type="InterPro" id="IPR018677">
    <property type="entry name" value="DUF2157"/>
</dbReference>
<dbReference type="EMBL" id="AP019308">
    <property type="protein sequence ID" value="BBH21535.1"/>
    <property type="molecule type" value="Genomic_DNA"/>
</dbReference>
<gene>
    <name evidence="3" type="ORF">Back11_28800</name>
</gene>
<dbReference type="OrthoDB" id="5351773at2"/>
<evidence type="ECO:0000313" key="3">
    <source>
        <dbReference type="EMBL" id="BBH21535.1"/>
    </source>
</evidence>
<organism evidence="3 4">
    <name type="scientific">Paenibacillus baekrokdamisoli</name>
    <dbReference type="NCBI Taxonomy" id="1712516"/>
    <lineage>
        <taxon>Bacteria</taxon>
        <taxon>Bacillati</taxon>
        <taxon>Bacillota</taxon>
        <taxon>Bacilli</taxon>
        <taxon>Bacillales</taxon>
        <taxon>Paenibacillaceae</taxon>
        <taxon>Paenibacillus</taxon>
    </lineage>
</organism>
<reference evidence="3 4" key="1">
    <citation type="submission" date="2018-11" db="EMBL/GenBank/DDBJ databases">
        <title>Complete genome sequence of Paenibacillus baekrokdamisoli strain KCTC 33723.</title>
        <authorList>
            <person name="Kang S.W."/>
            <person name="Lee K.C."/>
            <person name="Kim K.K."/>
            <person name="Kim J.S."/>
            <person name="Kim D.S."/>
            <person name="Ko S.H."/>
            <person name="Yang S.H."/>
            <person name="Lee J.S."/>
        </authorList>
    </citation>
    <scope>NUCLEOTIDE SEQUENCE [LARGE SCALE GENOMIC DNA]</scope>
    <source>
        <strain evidence="3 4">KCTC 33723</strain>
    </source>
</reference>
<feature type="transmembrane region" description="Helical" evidence="1">
    <location>
        <begin position="37"/>
        <end position="57"/>
    </location>
</feature>
<dbReference type="KEGG" id="pbk:Back11_28800"/>
<proteinExistence type="predicted"/>
<feature type="transmembrane region" description="Helical" evidence="1">
    <location>
        <begin position="128"/>
        <end position="156"/>
    </location>
</feature>
<dbReference type="Pfam" id="PF09925">
    <property type="entry name" value="DUF2157"/>
    <property type="match status" value="1"/>
</dbReference>
<feature type="transmembrane region" description="Helical" evidence="1">
    <location>
        <begin position="63"/>
        <end position="83"/>
    </location>
</feature>
<protein>
    <recommendedName>
        <fullName evidence="2">DUF2157 domain-containing protein</fullName>
    </recommendedName>
</protein>
<keyword evidence="1" id="KW-0472">Membrane</keyword>
<feature type="domain" description="DUF2157" evidence="2">
    <location>
        <begin position="12"/>
        <end position="147"/>
    </location>
</feature>
<keyword evidence="1" id="KW-1133">Transmembrane helix</keyword>
<feature type="transmembrane region" description="Helical" evidence="1">
    <location>
        <begin position="374"/>
        <end position="391"/>
    </location>
</feature>
<feature type="transmembrane region" description="Helical" evidence="1">
    <location>
        <begin position="273"/>
        <end position="293"/>
    </location>
</feature>
<dbReference type="RefSeq" id="WP_125666264.1">
    <property type="nucleotide sequence ID" value="NZ_JACHXC010000009.1"/>
</dbReference>
<name>A0A3G9IZF4_9BACL</name>
<dbReference type="Proteomes" id="UP000275368">
    <property type="component" value="Chromosome"/>
</dbReference>
<accession>A0A3G9IZF4</accession>
<feature type="transmembrane region" description="Helical" evidence="1">
    <location>
        <begin position="216"/>
        <end position="233"/>
    </location>
</feature>
<feature type="transmembrane region" description="Helical" evidence="1">
    <location>
        <begin position="95"/>
        <end position="116"/>
    </location>
</feature>
<sequence>MSRRWLEQEGRSWSEKGIITSDQYKRILDLYPEQKRAIGLIPLLGSILVGLGILSFVAANWQVIPQLLRLSIIILAMIAFYITGDRLLKKDHHNLGIALISLGLITFGAGIILIAQMFHLTAYDATSIIVWGSAGLLLTYLYTSRYLFLLTLLVFTGSQLYSTTEFNHFSYVSFVIMGVGLGFYWWNNKNETIGWGLALSVTLQFLLLVTSNAWPFTWFFIPVWLLYAGVDWLKDRRTVYPFQAVTLIAAFVFNLFIILFWSNDDISSFHHGLAANSLIYCSLLILLLGLSLTGKARNNRLSSSLDWVLAIPFFYLNNGIDVLYLLTLFTFSLYLLWRGYAEEWRLKINLGTLLFLCSTMTAYGKLAWGFMDKSIFFILGGLILLALSWFLNRRKKQFLADVEEDNDHEHK</sequence>
<dbReference type="AlphaFoldDB" id="A0A3G9IZF4"/>
<keyword evidence="1" id="KW-0812">Transmembrane</keyword>
<keyword evidence="4" id="KW-1185">Reference proteome</keyword>
<evidence type="ECO:0000313" key="4">
    <source>
        <dbReference type="Proteomes" id="UP000275368"/>
    </source>
</evidence>
<feature type="transmembrane region" description="Helical" evidence="1">
    <location>
        <begin position="168"/>
        <end position="186"/>
    </location>
</feature>
<feature type="transmembrane region" description="Helical" evidence="1">
    <location>
        <begin position="239"/>
        <end position="261"/>
    </location>
</feature>
<evidence type="ECO:0000256" key="1">
    <source>
        <dbReference type="SAM" id="Phobius"/>
    </source>
</evidence>
<feature type="transmembrane region" description="Helical" evidence="1">
    <location>
        <begin position="313"/>
        <end position="336"/>
    </location>
</feature>